<evidence type="ECO:0000256" key="6">
    <source>
        <dbReference type="SAM" id="MobiDB-lite"/>
    </source>
</evidence>
<evidence type="ECO:0000256" key="5">
    <source>
        <dbReference type="ARBA" id="ARBA00023136"/>
    </source>
</evidence>
<comment type="similarity">
    <text evidence="2">Belongs to the CDIP1/LITAF family.</text>
</comment>
<dbReference type="OrthoDB" id="5599753at2759"/>
<feature type="region of interest" description="Disordered" evidence="6">
    <location>
        <begin position="118"/>
        <end position="144"/>
    </location>
</feature>
<reference evidence="9" key="1">
    <citation type="submission" date="2020-04" db="EMBL/GenBank/DDBJ databases">
        <title>Genome Assembly and Annotation of Botryosphaeria dothidea sdau 11-99, a Latent Pathogen of Apple Fruit Ring Rot in China.</title>
        <authorList>
            <person name="Yu C."/>
            <person name="Diao Y."/>
            <person name="Lu Q."/>
            <person name="Zhao J."/>
            <person name="Cui S."/>
            <person name="Peng C."/>
            <person name="He B."/>
            <person name="Liu H."/>
        </authorList>
    </citation>
    <scope>NUCLEOTIDE SEQUENCE [LARGE SCALE GENOMIC DNA]</scope>
    <source>
        <strain evidence="9">Sdau11-99</strain>
    </source>
</reference>
<dbReference type="InterPro" id="IPR006629">
    <property type="entry name" value="LITAF"/>
</dbReference>
<dbReference type="PANTHER" id="PTHR23292">
    <property type="entry name" value="LIPOPOLYSACCHARIDE-INDUCED TUMOR NECROSIS FACTOR-ALPHA FACTOR"/>
    <property type="match status" value="1"/>
</dbReference>
<evidence type="ECO:0000256" key="4">
    <source>
        <dbReference type="ARBA" id="ARBA00022833"/>
    </source>
</evidence>
<organism evidence="9 10">
    <name type="scientific">Botryosphaeria dothidea</name>
    <dbReference type="NCBI Taxonomy" id="55169"/>
    <lineage>
        <taxon>Eukaryota</taxon>
        <taxon>Fungi</taxon>
        <taxon>Dikarya</taxon>
        <taxon>Ascomycota</taxon>
        <taxon>Pezizomycotina</taxon>
        <taxon>Dothideomycetes</taxon>
        <taxon>Dothideomycetes incertae sedis</taxon>
        <taxon>Botryosphaeriales</taxon>
        <taxon>Botryosphaeriaceae</taxon>
        <taxon>Botryosphaeria</taxon>
    </lineage>
</organism>
<protein>
    <submittedName>
        <fullName evidence="9">LPS-induced tumor necrosis factor alpha factor</fullName>
    </submittedName>
</protein>
<dbReference type="GO" id="GO:0008270">
    <property type="term" value="F:zinc ion binding"/>
    <property type="evidence" value="ECO:0007669"/>
    <property type="project" value="TreeGrafter"/>
</dbReference>
<dbReference type="Pfam" id="PF10601">
    <property type="entry name" value="zf-LITAF-like"/>
    <property type="match status" value="1"/>
</dbReference>
<dbReference type="GO" id="GO:0016020">
    <property type="term" value="C:membrane"/>
    <property type="evidence" value="ECO:0007669"/>
    <property type="project" value="UniProtKB-SubCell"/>
</dbReference>
<gene>
    <name evidence="9" type="ORF">GTA08_BOTSDO05232</name>
</gene>
<proteinExistence type="inferred from homology"/>
<keyword evidence="7" id="KW-1133">Transmembrane helix</keyword>
<keyword evidence="7" id="KW-0812">Transmembrane</keyword>
<evidence type="ECO:0000313" key="10">
    <source>
        <dbReference type="Proteomes" id="UP000572817"/>
    </source>
</evidence>
<evidence type="ECO:0000256" key="7">
    <source>
        <dbReference type="SAM" id="Phobius"/>
    </source>
</evidence>
<feature type="compositionally biased region" description="Polar residues" evidence="6">
    <location>
        <begin position="134"/>
        <end position="144"/>
    </location>
</feature>
<dbReference type="Proteomes" id="UP000572817">
    <property type="component" value="Unassembled WGS sequence"/>
</dbReference>
<evidence type="ECO:0000256" key="2">
    <source>
        <dbReference type="ARBA" id="ARBA00005975"/>
    </source>
</evidence>
<keyword evidence="5 7" id="KW-0472">Membrane</keyword>
<comment type="subcellular location">
    <subcellularLocation>
        <location evidence="1">Membrane</location>
        <topology evidence="1">Peripheral membrane protein</topology>
    </subcellularLocation>
</comment>
<dbReference type="PROSITE" id="PS51837">
    <property type="entry name" value="LITAF"/>
    <property type="match status" value="1"/>
</dbReference>
<dbReference type="AlphaFoldDB" id="A0A8H4N589"/>
<name>A0A8H4N589_9PEZI</name>
<sequence>MISAAPPQEAEKPTAPTQPAELVSAEKPIDVAPAPAEQTTEKMAETAERERPAASPAPLSDEKVPVELQLAPYPSTISASPGPNTPLSPTATTPPPLSAISSDTDKIAVPTVAMGQYPTDHAPQTPAPMYADHTGSTSPQPQQYSIQPDHAYAQSGYDQSQYYAQQQQQQQQHPGMPPQQPSGGQQFRNATAIANLNRSPAPVDCPACGTRAMTTTGFVTGNTTHAWAFGVCICLCLGCIPYLISGTKDVQHKCGKCGVLLATWHRSGSTEVHMHS</sequence>
<accession>A0A8H4N589</accession>
<evidence type="ECO:0000256" key="3">
    <source>
        <dbReference type="ARBA" id="ARBA00022723"/>
    </source>
</evidence>
<comment type="caution">
    <text evidence="9">The sequence shown here is derived from an EMBL/GenBank/DDBJ whole genome shotgun (WGS) entry which is preliminary data.</text>
</comment>
<feature type="region of interest" description="Disordered" evidence="6">
    <location>
        <begin position="1"/>
        <end position="102"/>
    </location>
</feature>
<keyword evidence="3" id="KW-0479">Metal-binding</keyword>
<dbReference type="SMART" id="SM00714">
    <property type="entry name" value="LITAF"/>
    <property type="match status" value="1"/>
</dbReference>
<feature type="region of interest" description="Disordered" evidence="6">
    <location>
        <begin position="157"/>
        <end position="186"/>
    </location>
</feature>
<feature type="transmembrane region" description="Helical" evidence="7">
    <location>
        <begin position="226"/>
        <end position="244"/>
    </location>
</feature>
<feature type="domain" description="LITAF" evidence="8">
    <location>
        <begin position="185"/>
        <end position="266"/>
    </location>
</feature>
<dbReference type="EMBL" id="WWBZ02000033">
    <property type="protein sequence ID" value="KAF4306416.1"/>
    <property type="molecule type" value="Genomic_DNA"/>
</dbReference>
<feature type="compositionally biased region" description="Low complexity" evidence="6">
    <location>
        <begin position="157"/>
        <end position="174"/>
    </location>
</feature>
<evidence type="ECO:0000313" key="9">
    <source>
        <dbReference type="EMBL" id="KAF4306416.1"/>
    </source>
</evidence>
<keyword evidence="4" id="KW-0862">Zinc</keyword>
<evidence type="ECO:0000259" key="8">
    <source>
        <dbReference type="PROSITE" id="PS51837"/>
    </source>
</evidence>
<keyword evidence="10" id="KW-1185">Reference proteome</keyword>
<dbReference type="InterPro" id="IPR037519">
    <property type="entry name" value="LITAF_fam"/>
</dbReference>
<evidence type="ECO:0000256" key="1">
    <source>
        <dbReference type="ARBA" id="ARBA00004170"/>
    </source>
</evidence>
<dbReference type="PANTHER" id="PTHR23292:SF6">
    <property type="entry name" value="FI16602P1-RELATED"/>
    <property type="match status" value="1"/>
</dbReference>
<feature type="compositionally biased region" description="Basic and acidic residues" evidence="6">
    <location>
        <begin position="39"/>
        <end position="52"/>
    </location>
</feature>